<sequence length="129" mass="14401">MERRVFYISRSLATPEQTEQILVGARLRNQRSGVSGALLFTGGHFAQLLEGSPQALATTMAVIEADPRHEALTRLIESDIEQRRFADWTMAYMESPGADELIEQLLASPAISTERAERILTLMLETSPR</sequence>
<dbReference type="SMART" id="SM01034">
    <property type="entry name" value="BLUF"/>
    <property type="match status" value="1"/>
</dbReference>
<organism evidence="2 3">
    <name type="scientific">Roseateles violae</name>
    <dbReference type="NCBI Taxonomy" id="3058042"/>
    <lineage>
        <taxon>Bacteria</taxon>
        <taxon>Pseudomonadati</taxon>
        <taxon>Pseudomonadota</taxon>
        <taxon>Betaproteobacteria</taxon>
        <taxon>Burkholderiales</taxon>
        <taxon>Sphaerotilaceae</taxon>
        <taxon>Roseateles</taxon>
    </lineage>
</organism>
<dbReference type="RefSeq" id="WP_290357597.1">
    <property type="nucleotide sequence ID" value="NZ_JAUHHC010000001.1"/>
</dbReference>
<dbReference type="PROSITE" id="PS50925">
    <property type="entry name" value="BLUF"/>
    <property type="match status" value="1"/>
</dbReference>
<evidence type="ECO:0000313" key="2">
    <source>
        <dbReference type="EMBL" id="MDN3919293.1"/>
    </source>
</evidence>
<gene>
    <name evidence="2" type="ORF">QWJ38_03260</name>
</gene>
<dbReference type="Proteomes" id="UP001228044">
    <property type="component" value="Unassembled WGS sequence"/>
</dbReference>
<dbReference type="EMBL" id="JAUHHC010000001">
    <property type="protein sequence ID" value="MDN3919293.1"/>
    <property type="molecule type" value="Genomic_DNA"/>
</dbReference>
<evidence type="ECO:0000259" key="1">
    <source>
        <dbReference type="PROSITE" id="PS50925"/>
    </source>
</evidence>
<accession>A0ABT8DMX7</accession>
<feature type="domain" description="BLUF" evidence="1">
    <location>
        <begin position="2"/>
        <end position="91"/>
    </location>
</feature>
<dbReference type="InterPro" id="IPR007024">
    <property type="entry name" value="BLUF_domain"/>
</dbReference>
<name>A0ABT8DMX7_9BURK</name>
<dbReference type="SUPFAM" id="SSF54975">
    <property type="entry name" value="Acylphosphatase/BLUF domain-like"/>
    <property type="match status" value="1"/>
</dbReference>
<proteinExistence type="predicted"/>
<reference evidence="2 3" key="1">
    <citation type="submission" date="2023-06" db="EMBL/GenBank/DDBJ databases">
        <title>Pelomonas sp. PFR6 16S ribosomal RNA gene Genome sequencing and assembly.</title>
        <authorList>
            <person name="Woo H."/>
        </authorList>
    </citation>
    <scope>NUCLEOTIDE SEQUENCE [LARGE SCALE GENOMIC DNA]</scope>
    <source>
        <strain evidence="2 3">PFR6</strain>
    </source>
</reference>
<evidence type="ECO:0000313" key="3">
    <source>
        <dbReference type="Proteomes" id="UP001228044"/>
    </source>
</evidence>
<dbReference type="Gene3D" id="3.30.70.100">
    <property type="match status" value="1"/>
</dbReference>
<dbReference type="Pfam" id="PF04940">
    <property type="entry name" value="BLUF"/>
    <property type="match status" value="1"/>
</dbReference>
<keyword evidence="3" id="KW-1185">Reference proteome</keyword>
<comment type="caution">
    <text evidence="2">The sequence shown here is derived from an EMBL/GenBank/DDBJ whole genome shotgun (WGS) entry which is preliminary data.</text>
</comment>
<protein>
    <submittedName>
        <fullName evidence="2">BLUF domain-containing protein</fullName>
    </submittedName>
</protein>
<dbReference type="InterPro" id="IPR036046">
    <property type="entry name" value="Acylphosphatase-like_dom_sf"/>
</dbReference>